<sequence length="84" mass="10309">MTCYLYILLCNDKSYYTGITWNLKKRIRQHNQHVKTPLQNSKIPVKLVYWERFVDRISAARREKEIKGWRREKKEVLINSLRDK</sequence>
<dbReference type="PANTHER" id="PTHR34477">
    <property type="entry name" value="UPF0213 PROTEIN YHBQ"/>
    <property type="match status" value="1"/>
</dbReference>
<dbReference type="CDD" id="cd10456">
    <property type="entry name" value="GIY-YIG_UPF0213"/>
    <property type="match status" value="1"/>
</dbReference>
<dbReference type="Proteomes" id="UP000034096">
    <property type="component" value="Unassembled WGS sequence"/>
</dbReference>
<evidence type="ECO:0000256" key="1">
    <source>
        <dbReference type="ARBA" id="ARBA00007435"/>
    </source>
</evidence>
<evidence type="ECO:0000259" key="2">
    <source>
        <dbReference type="PROSITE" id="PS50164"/>
    </source>
</evidence>
<dbReference type="Pfam" id="PF01541">
    <property type="entry name" value="GIY-YIG"/>
    <property type="match status" value="1"/>
</dbReference>
<dbReference type="AlphaFoldDB" id="A0A0G0IIM2"/>
<dbReference type="InterPro" id="IPR000305">
    <property type="entry name" value="GIY-YIG_endonuc"/>
</dbReference>
<dbReference type="InterPro" id="IPR050190">
    <property type="entry name" value="UPF0213_domain"/>
</dbReference>
<gene>
    <name evidence="3" type="ORF">US75_C0031G0008</name>
</gene>
<dbReference type="Gene3D" id="3.40.1440.10">
    <property type="entry name" value="GIY-YIG endonuclease"/>
    <property type="match status" value="1"/>
</dbReference>
<accession>A0A0G0IIM2</accession>
<dbReference type="PROSITE" id="PS50164">
    <property type="entry name" value="GIY_YIG"/>
    <property type="match status" value="1"/>
</dbReference>
<dbReference type="InterPro" id="IPR035901">
    <property type="entry name" value="GIY-YIG_endonuc_sf"/>
</dbReference>
<proteinExistence type="inferred from homology"/>
<dbReference type="PANTHER" id="PTHR34477:SF1">
    <property type="entry name" value="UPF0213 PROTEIN YHBQ"/>
    <property type="match status" value="1"/>
</dbReference>
<dbReference type="SUPFAM" id="SSF82771">
    <property type="entry name" value="GIY-YIG endonuclease"/>
    <property type="match status" value="1"/>
</dbReference>
<name>A0A0G0IIM2_9BACT</name>
<dbReference type="EMBL" id="LBUE01000031">
    <property type="protein sequence ID" value="KKQ55133.1"/>
    <property type="molecule type" value="Genomic_DNA"/>
</dbReference>
<evidence type="ECO:0000313" key="4">
    <source>
        <dbReference type="Proteomes" id="UP000034096"/>
    </source>
</evidence>
<evidence type="ECO:0000313" key="3">
    <source>
        <dbReference type="EMBL" id="KKQ55133.1"/>
    </source>
</evidence>
<reference evidence="3 4" key="1">
    <citation type="journal article" date="2015" name="Nature">
        <title>rRNA introns, odd ribosomes, and small enigmatic genomes across a large radiation of phyla.</title>
        <authorList>
            <person name="Brown C.T."/>
            <person name="Hug L.A."/>
            <person name="Thomas B.C."/>
            <person name="Sharon I."/>
            <person name="Castelle C.J."/>
            <person name="Singh A."/>
            <person name="Wilkins M.J."/>
            <person name="Williams K.H."/>
            <person name="Banfield J.F."/>
        </authorList>
    </citation>
    <scope>NUCLEOTIDE SEQUENCE [LARGE SCALE GENOMIC DNA]</scope>
</reference>
<protein>
    <recommendedName>
        <fullName evidence="2">GIY-YIG domain-containing protein</fullName>
    </recommendedName>
</protein>
<comment type="similarity">
    <text evidence="1">Belongs to the UPF0213 family.</text>
</comment>
<organism evidence="3 4">
    <name type="scientific">Candidatus Woesebacteria bacterium GW2011_GWC1_38_13</name>
    <dbReference type="NCBI Taxonomy" id="1618583"/>
    <lineage>
        <taxon>Bacteria</taxon>
        <taxon>Candidatus Woeseibacteriota</taxon>
    </lineage>
</organism>
<feature type="domain" description="GIY-YIG" evidence="2">
    <location>
        <begin position="1"/>
        <end position="76"/>
    </location>
</feature>
<comment type="caution">
    <text evidence="3">The sequence shown here is derived from an EMBL/GenBank/DDBJ whole genome shotgun (WGS) entry which is preliminary data.</text>
</comment>